<feature type="domain" description="DUF7880" evidence="2">
    <location>
        <begin position="4"/>
        <end position="53"/>
    </location>
</feature>
<dbReference type="Proteomes" id="UP000015106">
    <property type="component" value="Chromosome 2"/>
</dbReference>
<reference evidence="3" key="3">
    <citation type="submission" date="2022-06" db="UniProtKB">
        <authorList>
            <consortium name="EnsemblPlants"/>
        </authorList>
    </citation>
    <scope>IDENTIFICATION</scope>
</reference>
<evidence type="ECO:0000313" key="3">
    <source>
        <dbReference type="EnsemblPlants" id="TuG1812G0200003227.01.T01.cds385463"/>
    </source>
</evidence>
<sequence length="66" mass="7805">MLLRYYLCLMFLTFICFSTEKSLELDKPRYDKSRLLLRSRPASSLHINIRAVVIPSCYITIAFIFL</sequence>
<feature type="signal peptide" evidence="1">
    <location>
        <begin position="1"/>
        <end position="18"/>
    </location>
</feature>
<evidence type="ECO:0000313" key="4">
    <source>
        <dbReference type="Proteomes" id="UP000015106"/>
    </source>
</evidence>
<keyword evidence="4" id="KW-1185">Reference proteome</keyword>
<keyword evidence="1" id="KW-0732">Signal</keyword>
<reference evidence="3" key="2">
    <citation type="submission" date="2018-03" db="EMBL/GenBank/DDBJ databases">
        <title>The Triticum urartu genome reveals the dynamic nature of wheat genome evolution.</title>
        <authorList>
            <person name="Ling H."/>
            <person name="Ma B."/>
            <person name="Shi X."/>
            <person name="Liu H."/>
            <person name="Dong L."/>
            <person name="Sun H."/>
            <person name="Cao Y."/>
            <person name="Gao Q."/>
            <person name="Zheng S."/>
            <person name="Li Y."/>
            <person name="Yu Y."/>
            <person name="Du H."/>
            <person name="Qi M."/>
            <person name="Li Y."/>
            <person name="Yu H."/>
            <person name="Cui Y."/>
            <person name="Wang N."/>
            <person name="Chen C."/>
            <person name="Wu H."/>
            <person name="Zhao Y."/>
            <person name="Zhang J."/>
            <person name="Li Y."/>
            <person name="Zhou W."/>
            <person name="Zhang B."/>
            <person name="Hu W."/>
            <person name="Eijk M."/>
            <person name="Tang J."/>
            <person name="Witsenboer H."/>
            <person name="Zhao S."/>
            <person name="Li Z."/>
            <person name="Zhang A."/>
            <person name="Wang D."/>
            <person name="Liang C."/>
        </authorList>
    </citation>
    <scope>NUCLEOTIDE SEQUENCE [LARGE SCALE GENOMIC DNA]</scope>
    <source>
        <strain evidence="3">cv. G1812</strain>
    </source>
</reference>
<protein>
    <recommendedName>
        <fullName evidence="2">DUF7880 domain-containing protein</fullName>
    </recommendedName>
</protein>
<feature type="chain" id="PRO_5035922407" description="DUF7880 domain-containing protein" evidence="1">
    <location>
        <begin position="19"/>
        <end position="66"/>
    </location>
</feature>
<dbReference type="Pfam" id="PF25306">
    <property type="entry name" value="DUF7880"/>
    <property type="match status" value="1"/>
</dbReference>
<dbReference type="Gramene" id="TuG1812G0200003227.01.T01">
    <property type="protein sequence ID" value="TuG1812G0200003227.01.T01.cds385463"/>
    <property type="gene ID" value="TuG1812G0200003227.01"/>
</dbReference>
<accession>A0A8R7TI37</accession>
<dbReference type="InterPro" id="IPR057202">
    <property type="entry name" value="DUF7880"/>
</dbReference>
<reference evidence="4" key="1">
    <citation type="journal article" date="2013" name="Nature">
        <title>Draft genome of the wheat A-genome progenitor Triticum urartu.</title>
        <authorList>
            <person name="Ling H.Q."/>
            <person name="Zhao S."/>
            <person name="Liu D."/>
            <person name="Wang J."/>
            <person name="Sun H."/>
            <person name="Zhang C."/>
            <person name="Fan H."/>
            <person name="Li D."/>
            <person name="Dong L."/>
            <person name="Tao Y."/>
            <person name="Gao C."/>
            <person name="Wu H."/>
            <person name="Li Y."/>
            <person name="Cui Y."/>
            <person name="Guo X."/>
            <person name="Zheng S."/>
            <person name="Wang B."/>
            <person name="Yu K."/>
            <person name="Liang Q."/>
            <person name="Yang W."/>
            <person name="Lou X."/>
            <person name="Chen J."/>
            <person name="Feng M."/>
            <person name="Jian J."/>
            <person name="Zhang X."/>
            <person name="Luo G."/>
            <person name="Jiang Y."/>
            <person name="Liu J."/>
            <person name="Wang Z."/>
            <person name="Sha Y."/>
            <person name="Zhang B."/>
            <person name="Wu H."/>
            <person name="Tang D."/>
            <person name="Shen Q."/>
            <person name="Xue P."/>
            <person name="Zou S."/>
            <person name="Wang X."/>
            <person name="Liu X."/>
            <person name="Wang F."/>
            <person name="Yang Y."/>
            <person name="An X."/>
            <person name="Dong Z."/>
            <person name="Zhang K."/>
            <person name="Zhang X."/>
            <person name="Luo M.C."/>
            <person name="Dvorak J."/>
            <person name="Tong Y."/>
            <person name="Wang J."/>
            <person name="Yang H."/>
            <person name="Li Z."/>
            <person name="Wang D."/>
            <person name="Zhang A."/>
            <person name="Wang J."/>
        </authorList>
    </citation>
    <scope>NUCLEOTIDE SEQUENCE</scope>
    <source>
        <strain evidence="4">cv. G1812</strain>
    </source>
</reference>
<dbReference type="EnsemblPlants" id="TuG1812G0200003227.01.T01">
    <property type="protein sequence ID" value="TuG1812G0200003227.01.T01.cds385463"/>
    <property type="gene ID" value="TuG1812G0200003227.01"/>
</dbReference>
<evidence type="ECO:0000256" key="1">
    <source>
        <dbReference type="SAM" id="SignalP"/>
    </source>
</evidence>
<dbReference type="AlphaFoldDB" id="A0A8R7TI37"/>
<proteinExistence type="predicted"/>
<name>A0A8R7TI37_TRIUA</name>
<organism evidence="3 4">
    <name type="scientific">Triticum urartu</name>
    <name type="common">Red wild einkorn</name>
    <name type="synonym">Crithodium urartu</name>
    <dbReference type="NCBI Taxonomy" id="4572"/>
    <lineage>
        <taxon>Eukaryota</taxon>
        <taxon>Viridiplantae</taxon>
        <taxon>Streptophyta</taxon>
        <taxon>Embryophyta</taxon>
        <taxon>Tracheophyta</taxon>
        <taxon>Spermatophyta</taxon>
        <taxon>Magnoliopsida</taxon>
        <taxon>Liliopsida</taxon>
        <taxon>Poales</taxon>
        <taxon>Poaceae</taxon>
        <taxon>BOP clade</taxon>
        <taxon>Pooideae</taxon>
        <taxon>Triticodae</taxon>
        <taxon>Triticeae</taxon>
        <taxon>Triticinae</taxon>
        <taxon>Triticum</taxon>
    </lineage>
</organism>
<evidence type="ECO:0000259" key="2">
    <source>
        <dbReference type="Pfam" id="PF25306"/>
    </source>
</evidence>